<keyword evidence="2" id="KW-0489">Methyltransferase</keyword>
<dbReference type="InterPro" id="IPR029063">
    <property type="entry name" value="SAM-dependent_MTases_sf"/>
</dbReference>
<evidence type="ECO:0000313" key="3">
    <source>
        <dbReference type="Proteomes" id="UP000238937"/>
    </source>
</evidence>
<dbReference type="Gene3D" id="3.40.50.150">
    <property type="entry name" value="Vaccinia Virus protein VP39"/>
    <property type="match status" value="1"/>
</dbReference>
<dbReference type="AlphaFoldDB" id="A0A2T1GMA8"/>
<keyword evidence="2" id="KW-0808">Transferase</keyword>
<dbReference type="OrthoDB" id="457170at2"/>
<organism evidence="2 3">
    <name type="scientific">Chamaesiphon polymorphus CCALA 037</name>
    <dbReference type="NCBI Taxonomy" id="2107692"/>
    <lineage>
        <taxon>Bacteria</taxon>
        <taxon>Bacillati</taxon>
        <taxon>Cyanobacteriota</taxon>
        <taxon>Cyanophyceae</taxon>
        <taxon>Gomontiellales</taxon>
        <taxon>Chamaesiphonaceae</taxon>
        <taxon>Chamaesiphon</taxon>
    </lineage>
</organism>
<dbReference type="EMBL" id="PVWO01000016">
    <property type="protein sequence ID" value="PSB59031.1"/>
    <property type="molecule type" value="Genomic_DNA"/>
</dbReference>
<feature type="domain" description="Methyltransferase type 11" evidence="1">
    <location>
        <begin position="68"/>
        <end position="114"/>
    </location>
</feature>
<dbReference type="Proteomes" id="UP000238937">
    <property type="component" value="Unassembled WGS sequence"/>
</dbReference>
<dbReference type="Pfam" id="PF08241">
    <property type="entry name" value="Methyltransf_11"/>
    <property type="match status" value="1"/>
</dbReference>
<comment type="caution">
    <text evidence="2">The sequence shown here is derived from an EMBL/GenBank/DDBJ whole genome shotgun (WGS) entry which is preliminary data.</text>
</comment>
<keyword evidence="3" id="KW-1185">Reference proteome</keyword>
<dbReference type="GO" id="GO:0032259">
    <property type="term" value="P:methylation"/>
    <property type="evidence" value="ECO:0007669"/>
    <property type="project" value="UniProtKB-KW"/>
</dbReference>
<dbReference type="RefSeq" id="WP_106299970.1">
    <property type="nucleotide sequence ID" value="NZ_PVWO01000016.1"/>
</dbReference>
<reference evidence="2 3" key="1">
    <citation type="submission" date="2018-03" db="EMBL/GenBank/DDBJ databases">
        <title>The ancient ancestry and fast evolution of plastids.</title>
        <authorList>
            <person name="Moore K.R."/>
            <person name="Magnabosco C."/>
            <person name="Momper L."/>
            <person name="Gold D.A."/>
            <person name="Bosak T."/>
            <person name="Fournier G.P."/>
        </authorList>
    </citation>
    <scope>NUCLEOTIDE SEQUENCE [LARGE SCALE GENOMIC DNA]</scope>
    <source>
        <strain evidence="2 3">CCALA 037</strain>
    </source>
</reference>
<protein>
    <submittedName>
        <fullName evidence="2">Methyltransferase</fullName>
    </submittedName>
</protein>
<evidence type="ECO:0000313" key="2">
    <source>
        <dbReference type="EMBL" id="PSB59031.1"/>
    </source>
</evidence>
<gene>
    <name evidence="2" type="ORF">C7B77_02435</name>
</gene>
<name>A0A2T1GMA8_9CYAN</name>
<dbReference type="SUPFAM" id="SSF53335">
    <property type="entry name" value="S-adenosyl-L-methionine-dependent methyltransferases"/>
    <property type="match status" value="1"/>
</dbReference>
<evidence type="ECO:0000259" key="1">
    <source>
        <dbReference type="Pfam" id="PF08241"/>
    </source>
</evidence>
<sequence length="220" mass="25153">MLITEQNPPQSLLPGQMVQFGCGLCAPTQWQNFDASPTLRLQKLPVVGPLVPAGEFGRFPANVKYGNIVKGLPIPDESVQLLYCSHVLEHLTLDELRQALRNCYRHLQPGGIFRFVLPDLEFMSRQYLSSTDPDAALEFMRVTWMGIEHRQRDLRGFLKEWLGGSQHLWMWDYKSLARELSAAGFQDIRRAELGDSGIAEFSELEDPQRWQNELGIQCHK</sequence>
<dbReference type="CDD" id="cd02440">
    <property type="entry name" value="AdoMet_MTases"/>
    <property type="match status" value="1"/>
</dbReference>
<accession>A0A2T1GMA8</accession>
<dbReference type="InterPro" id="IPR013216">
    <property type="entry name" value="Methyltransf_11"/>
</dbReference>
<dbReference type="GO" id="GO:0008757">
    <property type="term" value="F:S-adenosylmethionine-dependent methyltransferase activity"/>
    <property type="evidence" value="ECO:0007669"/>
    <property type="project" value="InterPro"/>
</dbReference>
<proteinExistence type="predicted"/>